<gene>
    <name evidence="1" type="ORF">Glove_300g28</name>
</gene>
<keyword evidence="2" id="KW-1185">Reference proteome</keyword>
<dbReference type="OrthoDB" id="448649at2759"/>
<dbReference type="Proteomes" id="UP000266861">
    <property type="component" value="Unassembled WGS sequence"/>
</dbReference>
<protein>
    <submittedName>
        <fullName evidence="1">Uncharacterized protein</fullName>
    </submittedName>
</protein>
<reference evidence="1 2" key="1">
    <citation type="submission" date="2018-08" db="EMBL/GenBank/DDBJ databases">
        <title>Genome and evolution of the arbuscular mycorrhizal fungus Diversispora epigaea (formerly Glomus versiforme) and its bacterial endosymbionts.</title>
        <authorList>
            <person name="Sun X."/>
            <person name="Fei Z."/>
            <person name="Harrison M."/>
        </authorList>
    </citation>
    <scope>NUCLEOTIDE SEQUENCE [LARGE SCALE GENOMIC DNA]</scope>
    <source>
        <strain evidence="1 2">IT104</strain>
    </source>
</reference>
<name>A0A397I2Z0_9GLOM</name>
<dbReference type="EMBL" id="PQFF01000274">
    <property type="protein sequence ID" value="RHZ67623.1"/>
    <property type="molecule type" value="Genomic_DNA"/>
</dbReference>
<comment type="caution">
    <text evidence="1">The sequence shown here is derived from an EMBL/GenBank/DDBJ whole genome shotgun (WGS) entry which is preliminary data.</text>
</comment>
<accession>A0A397I2Z0</accession>
<organism evidence="1 2">
    <name type="scientific">Diversispora epigaea</name>
    <dbReference type="NCBI Taxonomy" id="1348612"/>
    <lineage>
        <taxon>Eukaryota</taxon>
        <taxon>Fungi</taxon>
        <taxon>Fungi incertae sedis</taxon>
        <taxon>Mucoromycota</taxon>
        <taxon>Glomeromycotina</taxon>
        <taxon>Glomeromycetes</taxon>
        <taxon>Diversisporales</taxon>
        <taxon>Diversisporaceae</taxon>
        <taxon>Diversispora</taxon>
    </lineage>
</organism>
<evidence type="ECO:0000313" key="2">
    <source>
        <dbReference type="Proteomes" id="UP000266861"/>
    </source>
</evidence>
<proteinExistence type="predicted"/>
<evidence type="ECO:0000313" key="1">
    <source>
        <dbReference type="EMBL" id="RHZ67623.1"/>
    </source>
</evidence>
<dbReference type="AlphaFoldDB" id="A0A397I2Z0"/>
<sequence>MDGFKTIFRISLSHSVLSKRLVQKKTCKTLNPRLSSEVVLFENDEGEDDDEIFSKVNTIHQQESLQESLKESLKESLHDALNFDNDNNENR</sequence>